<sequence length="148" mass="15636">MMIFFGVFIALLAINASSATTHSSCPGLPEFIDVSLDGCSEQPCNLVSGSTTAFQVKILSNAYVTWMKADIKAIAMGTAVSYPLPNPDVCSSLTDGECPLDKGEVVNYKVLFPILESFPLVPVVATLTINSDQGVQGCMKISLRVVAA</sequence>
<evidence type="ECO:0000259" key="2">
    <source>
        <dbReference type="SMART" id="SM00737"/>
    </source>
</evidence>
<organism evidence="3 4">
    <name type="scientific">Nesidiocoris tenuis</name>
    <dbReference type="NCBI Taxonomy" id="355587"/>
    <lineage>
        <taxon>Eukaryota</taxon>
        <taxon>Metazoa</taxon>
        <taxon>Ecdysozoa</taxon>
        <taxon>Arthropoda</taxon>
        <taxon>Hexapoda</taxon>
        <taxon>Insecta</taxon>
        <taxon>Pterygota</taxon>
        <taxon>Neoptera</taxon>
        <taxon>Paraneoptera</taxon>
        <taxon>Hemiptera</taxon>
        <taxon>Heteroptera</taxon>
        <taxon>Panheteroptera</taxon>
        <taxon>Cimicomorpha</taxon>
        <taxon>Miridae</taxon>
        <taxon>Dicyphina</taxon>
        <taxon>Nesidiocoris</taxon>
    </lineage>
</organism>
<feature type="domain" description="MD-2-related lipid-recognition" evidence="2">
    <location>
        <begin position="22"/>
        <end position="143"/>
    </location>
</feature>
<evidence type="ECO:0000256" key="1">
    <source>
        <dbReference type="SAM" id="SignalP"/>
    </source>
</evidence>
<dbReference type="SMART" id="SM00737">
    <property type="entry name" value="ML"/>
    <property type="match status" value="1"/>
</dbReference>
<name>A0ABN7ACN8_9HEMI</name>
<feature type="signal peptide" evidence="1">
    <location>
        <begin position="1"/>
        <end position="19"/>
    </location>
</feature>
<dbReference type="SUPFAM" id="SSF81296">
    <property type="entry name" value="E set domains"/>
    <property type="match status" value="1"/>
</dbReference>
<dbReference type="InterPro" id="IPR003172">
    <property type="entry name" value="ML_dom"/>
</dbReference>
<feature type="chain" id="PRO_5045390681" description="MD-2-related lipid-recognition domain-containing protein" evidence="1">
    <location>
        <begin position="20"/>
        <end position="148"/>
    </location>
</feature>
<keyword evidence="4" id="KW-1185">Reference proteome</keyword>
<dbReference type="Pfam" id="PF02221">
    <property type="entry name" value="E1_DerP2_DerF2"/>
    <property type="match status" value="1"/>
</dbReference>
<evidence type="ECO:0000313" key="4">
    <source>
        <dbReference type="Proteomes" id="UP001307889"/>
    </source>
</evidence>
<protein>
    <recommendedName>
        <fullName evidence="2">MD-2-related lipid-recognition domain-containing protein</fullName>
    </recommendedName>
</protein>
<dbReference type="Gene3D" id="2.60.40.770">
    <property type="match status" value="1"/>
</dbReference>
<accession>A0ABN7ACN8</accession>
<gene>
    <name evidence="3" type="ORF">NTJ_02848</name>
</gene>
<evidence type="ECO:0000313" key="3">
    <source>
        <dbReference type="EMBL" id="BES90040.1"/>
    </source>
</evidence>
<proteinExistence type="predicted"/>
<dbReference type="EMBL" id="AP028910">
    <property type="protein sequence ID" value="BES90040.1"/>
    <property type="molecule type" value="Genomic_DNA"/>
</dbReference>
<keyword evidence="1" id="KW-0732">Signal</keyword>
<dbReference type="InterPro" id="IPR014756">
    <property type="entry name" value="Ig_E-set"/>
</dbReference>
<reference evidence="3 4" key="1">
    <citation type="submission" date="2023-09" db="EMBL/GenBank/DDBJ databases">
        <title>Nesidiocoris tenuis whole genome shotgun sequence.</title>
        <authorList>
            <person name="Shibata T."/>
            <person name="Shimoda M."/>
            <person name="Kobayashi T."/>
            <person name="Uehara T."/>
        </authorList>
    </citation>
    <scope>NUCLEOTIDE SEQUENCE [LARGE SCALE GENOMIC DNA]</scope>
    <source>
        <strain evidence="3 4">Japan</strain>
    </source>
</reference>
<dbReference type="Proteomes" id="UP001307889">
    <property type="component" value="Chromosome 2"/>
</dbReference>